<dbReference type="PROSITE" id="PS50011">
    <property type="entry name" value="PROTEIN_KINASE_DOM"/>
    <property type="match status" value="1"/>
</dbReference>
<accession>A0A6A5VHB2</accession>
<dbReference type="InterPro" id="IPR000719">
    <property type="entry name" value="Prot_kinase_dom"/>
</dbReference>
<organism evidence="2 3">
    <name type="scientific">Bimuria novae-zelandiae CBS 107.79</name>
    <dbReference type="NCBI Taxonomy" id="1447943"/>
    <lineage>
        <taxon>Eukaryota</taxon>
        <taxon>Fungi</taxon>
        <taxon>Dikarya</taxon>
        <taxon>Ascomycota</taxon>
        <taxon>Pezizomycotina</taxon>
        <taxon>Dothideomycetes</taxon>
        <taxon>Pleosporomycetidae</taxon>
        <taxon>Pleosporales</taxon>
        <taxon>Massarineae</taxon>
        <taxon>Didymosphaeriaceae</taxon>
        <taxon>Bimuria</taxon>
    </lineage>
</organism>
<protein>
    <recommendedName>
        <fullName evidence="1">Protein kinase domain-containing protein</fullName>
    </recommendedName>
</protein>
<proteinExistence type="predicted"/>
<name>A0A6A5VHB2_9PLEO</name>
<feature type="domain" description="Protein kinase" evidence="1">
    <location>
        <begin position="1"/>
        <end position="56"/>
    </location>
</feature>
<dbReference type="Pfam" id="PF00069">
    <property type="entry name" value="Pkinase"/>
    <property type="match status" value="1"/>
</dbReference>
<gene>
    <name evidence="2" type="ORF">BU23DRAFT_631413</name>
</gene>
<dbReference type="OrthoDB" id="3779160at2759"/>
<dbReference type="GO" id="GO:0004672">
    <property type="term" value="F:protein kinase activity"/>
    <property type="evidence" value="ECO:0007669"/>
    <property type="project" value="InterPro"/>
</dbReference>
<keyword evidence="3" id="KW-1185">Reference proteome</keyword>
<evidence type="ECO:0000313" key="3">
    <source>
        <dbReference type="Proteomes" id="UP000800036"/>
    </source>
</evidence>
<dbReference type="Gene3D" id="1.10.510.10">
    <property type="entry name" value="Transferase(Phosphotransferase) domain 1"/>
    <property type="match status" value="1"/>
</dbReference>
<dbReference type="AlphaFoldDB" id="A0A6A5VHB2"/>
<evidence type="ECO:0000313" key="2">
    <source>
        <dbReference type="EMBL" id="KAF1976070.1"/>
    </source>
</evidence>
<dbReference type="GO" id="GO:0005524">
    <property type="term" value="F:ATP binding"/>
    <property type="evidence" value="ECO:0007669"/>
    <property type="project" value="InterPro"/>
</dbReference>
<dbReference type="Proteomes" id="UP000800036">
    <property type="component" value="Unassembled WGS sequence"/>
</dbReference>
<dbReference type="SUPFAM" id="SSF56112">
    <property type="entry name" value="Protein kinase-like (PK-like)"/>
    <property type="match status" value="1"/>
</dbReference>
<dbReference type="EMBL" id="ML976668">
    <property type="protein sequence ID" value="KAF1976070.1"/>
    <property type="molecule type" value="Genomic_DNA"/>
</dbReference>
<evidence type="ECO:0000259" key="1">
    <source>
        <dbReference type="PROSITE" id="PS50011"/>
    </source>
</evidence>
<feature type="non-terminal residue" evidence="2">
    <location>
        <position position="56"/>
    </location>
</feature>
<sequence>MTGNRLVITTQVDDSVQAIHNLGVLHKDLEPRNILWNEDTGRVIVIDFERAEEVEQ</sequence>
<reference evidence="2" key="1">
    <citation type="journal article" date="2020" name="Stud. Mycol.">
        <title>101 Dothideomycetes genomes: a test case for predicting lifestyles and emergence of pathogens.</title>
        <authorList>
            <person name="Haridas S."/>
            <person name="Albert R."/>
            <person name="Binder M."/>
            <person name="Bloem J."/>
            <person name="Labutti K."/>
            <person name="Salamov A."/>
            <person name="Andreopoulos B."/>
            <person name="Baker S."/>
            <person name="Barry K."/>
            <person name="Bills G."/>
            <person name="Bluhm B."/>
            <person name="Cannon C."/>
            <person name="Castanera R."/>
            <person name="Culley D."/>
            <person name="Daum C."/>
            <person name="Ezra D."/>
            <person name="Gonzalez J."/>
            <person name="Henrissat B."/>
            <person name="Kuo A."/>
            <person name="Liang C."/>
            <person name="Lipzen A."/>
            <person name="Lutzoni F."/>
            <person name="Magnuson J."/>
            <person name="Mondo S."/>
            <person name="Nolan M."/>
            <person name="Ohm R."/>
            <person name="Pangilinan J."/>
            <person name="Park H.-J."/>
            <person name="Ramirez L."/>
            <person name="Alfaro M."/>
            <person name="Sun H."/>
            <person name="Tritt A."/>
            <person name="Yoshinaga Y."/>
            <person name="Zwiers L.-H."/>
            <person name="Turgeon B."/>
            <person name="Goodwin S."/>
            <person name="Spatafora J."/>
            <person name="Crous P."/>
            <person name="Grigoriev I."/>
        </authorList>
    </citation>
    <scope>NUCLEOTIDE SEQUENCE</scope>
    <source>
        <strain evidence="2">CBS 107.79</strain>
    </source>
</reference>
<dbReference type="InterPro" id="IPR011009">
    <property type="entry name" value="Kinase-like_dom_sf"/>
</dbReference>